<dbReference type="EMBL" id="CP093346">
    <property type="protein sequence ID" value="WOG96590.1"/>
    <property type="molecule type" value="Genomic_DNA"/>
</dbReference>
<dbReference type="SMART" id="SM00666">
    <property type="entry name" value="PB1"/>
    <property type="match status" value="1"/>
</dbReference>
<evidence type="ECO:0000256" key="2">
    <source>
        <dbReference type="ARBA" id="ARBA00022771"/>
    </source>
</evidence>
<dbReference type="AlphaFoldDB" id="A0AAF0WUZ9"/>
<evidence type="ECO:0000259" key="6">
    <source>
        <dbReference type="PROSITE" id="PS50966"/>
    </source>
</evidence>
<feature type="compositionally biased region" description="Basic residues" evidence="5">
    <location>
        <begin position="145"/>
        <end position="163"/>
    </location>
</feature>
<keyword evidence="1" id="KW-0479">Metal-binding</keyword>
<dbReference type="Pfam" id="PF04434">
    <property type="entry name" value="SWIM"/>
    <property type="match status" value="1"/>
</dbReference>
<keyword evidence="3" id="KW-0862">Zinc</keyword>
<evidence type="ECO:0000313" key="7">
    <source>
        <dbReference type="EMBL" id="WOG96590.1"/>
    </source>
</evidence>
<dbReference type="SUPFAM" id="SSF54277">
    <property type="entry name" value="CAD &amp; PB1 domains"/>
    <property type="match status" value="1"/>
</dbReference>
<proteinExistence type="predicted"/>
<name>A0AAF0WUZ9_DAUCS</name>
<feature type="compositionally biased region" description="Low complexity" evidence="5">
    <location>
        <begin position="167"/>
        <end position="177"/>
    </location>
</feature>
<sequence length="886" mass="99859">MVRGKLILICQYGGDFVTNDDGTLSYDGGEANAVNVNLESVFDDLKLELAEMCNRDYNDMSIKYFLPGNRRNLITLKTEKDLKRMLDFHGNSVSTDVFVMGKEGFNHDALNMHADRETSAKLAGTVEPGSEPAIPTDLTPGNQVRGKRVQKRKPAKHVVKRKTGGASSPKPSSDVPVVQGLRATAKSDSRTTTISTHSAGPMVVFESDCAPKSDFSAAANHHSSDKIDLTATPADAVKKRRRTASWKIGANGPMIVVDDEERTPLEKSGHLSHNMKKPRKDVTPRKADCDNRTSNSSSHDHLLENQVDAWRDIIKGVGQEFEGVQEFRDALQKYAMAHRFTYKLRKSEANRVIAVCVVDGCSWRIYASRVSSEHPFEIKKFQDTHTCGGESWKSGHLARSRFVGIIKERLRDSPNLKPREIASGISHDFGISLSYSQVRRATEDAREQLRGSYKEAYNQLPWFCEKISKTNPGSSTNFVTNDDKTFRGLFVAFQATMFGFLNGCRPLLFLEASYIRSDYQEILLTATAVDGNDGFFPVAFAVVDVENSDNWHWFLEQLKYAMSSPQSLTFVSDREKDLKKSVLELFENSHHGYSIYHLMKSFKRNLKGPFSGDGKALLPVTLLAAAHATRLCDFEKCTEQIKKICSKAYDWVMQIEPEFWTSLFFEGEQYNHISQNIAEPYITLMEELRELSIVRKIEALIRMMAGLMDRGQKESCKWTKNLTPSYEKKLQNYSIKARKMKVLCSSDTLFEVRDECIHVVNLDNLDCTCLGWKKLQPCCHAVAVFISTGRNSYDYYSKYFTADSYRSTYSKSINLVLGVKPVEDDDKSPGLTESVLPPVPTRTAAQEKRELKESESVDKRTVTCTRCKEEGHNKKSCKATLEIAEC</sequence>
<dbReference type="InterPro" id="IPR006564">
    <property type="entry name" value="Znf_PMZ"/>
</dbReference>
<reference evidence="7" key="2">
    <citation type="submission" date="2022-03" db="EMBL/GenBank/DDBJ databases">
        <title>Draft title - Genomic analysis of global carrot germplasm unveils the trajectory of domestication and the origin of high carotenoid orange carrot.</title>
        <authorList>
            <person name="Iorizzo M."/>
            <person name="Ellison S."/>
            <person name="Senalik D."/>
            <person name="Macko-Podgorni A."/>
            <person name="Grzebelus D."/>
            <person name="Bostan H."/>
            <person name="Rolling W."/>
            <person name="Curaba J."/>
            <person name="Simon P."/>
        </authorList>
    </citation>
    <scope>NUCLEOTIDE SEQUENCE</scope>
    <source>
        <tissue evidence="7">Leaf</tissue>
    </source>
</reference>
<keyword evidence="8" id="KW-1185">Reference proteome</keyword>
<feature type="compositionally biased region" description="Basic and acidic residues" evidence="5">
    <location>
        <begin position="280"/>
        <end position="291"/>
    </location>
</feature>
<evidence type="ECO:0000256" key="1">
    <source>
        <dbReference type="ARBA" id="ARBA00022723"/>
    </source>
</evidence>
<dbReference type="SMART" id="SM00575">
    <property type="entry name" value="ZnF_PMZ"/>
    <property type="match status" value="1"/>
</dbReference>
<evidence type="ECO:0000256" key="4">
    <source>
        <dbReference type="PROSITE-ProRule" id="PRU00325"/>
    </source>
</evidence>
<dbReference type="Pfam" id="PF10551">
    <property type="entry name" value="MULE"/>
    <property type="match status" value="1"/>
</dbReference>
<dbReference type="InterPro" id="IPR018289">
    <property type="entry name" value="MULE_transposase_dom"/>
</dbReference>
<reference evidence="7" key="1">
    <citation type="journal article" date="2016" name="Nat. Genet.">
        <title>A high-quality carrot genome assembly provides new insights into carotenoid accumulation and asterid genome evolution.</title>
        <authorList>
            <person name="Iorizzo M."/>
            <person name="Ellison S."/>
            <person name="Senalik D."/>
            <person name="Zeng P."/>
            <person name="Satapoomin P."/>
            <person name="Huang J."/>
            <person name="Bowman M."/>
            <person name="Iovene M."/>
            <person name="Sanseverino W."/>
            <person name="Cavagnaro P."/>
            <person name="Yildiz M."/>
            <person name="Macko-Podgorni A."/>
            <person name="Moranska E."/>
            <person name="Grzebelus E."/>
            <person name="Grzebelus D."/>
            <person name="Ashrafi H."/>
            <person name="Zheng Z."/>
            <person name="Cheng S."/>
            <person name="Spooner D."/>
            <person name="Van Deynze A."/>
            <person name="Simon P."/>
        </authorList>
    </citation>
    <scope>NUCLEOTIDE SEQUENCE</scope>
    <source>
        <tissue evidence="7">Leaf</tissue>
    </source>
</reference>
<organism evidence="7 8">
    <name type="scientific">Daucus carota subsp. sativus</name>
    <name type="common">Carrot</name>
    <dbReference type="NCBI Taxonomy" id="79200"/>
    <lineage>
        <taxon>Eukaryota</taxon>
        <taxon>Viridiplantae</taxon>
        <taxon>Streptophyta</taxon>
        <taxon>Embryophyta</taxon>
        <taxon>Tracheophyta</taxon>
        <taxon>Spermatophyta</taxon>
        <taxon>Magnoliopsida</taxon>
        <taxon>eudicotyledons</taxon>
        <taxon>Gunneridae</taxon>
        <taxon>Pentapetalae</taxon>
        <taxon>asterids</taxon>
        <taxon>campanulids</taxon>
        <taxon>Apiales</taxon>
        <taxon>Apiaceae</taxon>
        <taxon>Apioideae</taxon>
        <taxon>Scandiceae</taxon>
        <taxon>Daucinae</taxon>
        <taxon>Daucus</taxon>
        <taxon>Daucus sect. Daucus</taxon>
    </lineage>
</organism>
<dbReference type="PANTHER" id="PTHR31973:SF149">
    <property type="entry name" value="SWIM-TYPE DOMAIN-CONTAINING PROTEIN"/>
    <property type="match status" value="1"/>
</dbReference>
<feature type="domain" description="SWIM-type" evidence="6">
    <location>
        <begin position="758"/>
        <end position="789"/>
    </location>
</feature>
<dbReference type="GO" id="GO:0008270">
    <property type="term" value="F:zinc ion binding"/>
    <property type="evidence" value="ECO:0007669"/>
    <property type="project" value="UniProtKB-KW"/>
</dbReference>
<dbReference type="PROSITE" id="PS50966">
    <property type="entry name" value="ZF_SWIM"/>
    <property type="match status" value="1"/>
</dbReference>
<dbReference type="InterPro" id="IPR000270">
    <property type="entry name" value="PB1_dom"/>
</dbReference>
<feature type="region of interest" description="Disordered" evidence="5">
    <location>
        <begin position="124"/>
        <end position="177"/>
    </location>
</feature>
<evidence type="ECO:0000256" key="5">
    <source>
        <dbReference type="SAM" id="MobiDB-lite"/>
    </source>
</evidence>
<dbReference type="Proteomes" id="UP000077755">
    <property type="component" value="Chromosome 4"/>
</dbReference>
<feature type="region of interest" description="Disordered" evidence="5">
    <location>
        <begin position="824"/>
        <end position="856"/>
    </location>
</feature>
<keyword evidence="2 4" id="KW-0863">Zinc-finger</keyword>
<dbReference type="Pfam" id="PF00564">
    <property type="entry name" value="PB1"/>
    <property type="match status" value="1"/>
</dbReference>
<evidence type="ECO:0000256" key="3">
    <source>
        <dbReference type="ARBA" id="ARBA00022833"/>
    </source>
</evidence>
<dbReference type="Pfam" id="PF03108">
    <property type="entry name" value="DBD_Tnp_Mut"/>
    <property type="match status" value="1"/>
</dbReference>
<dbReference type="InterPro" id="IPR007527">
    <property type="entry name" value="Znf_SWIM"/>
</dbReference>
<gene>
    <name evidence="7" type="ORF">DCAR_0415926</name>
</gene>
<feature type="compositionally biased region" description="Basic and acidic residues" evidence="5">
    <location>
        <begin position="845"/>
        <end position="856"/>
    </location>
</feature>
<dbReference type="PANTHER" id="PTHR31973">
    <property type="entry name" value="POLYPROTEIN, PUTATIVE-RELATED"/>
    <property type="match status" value="1"/>
</dbReference>
<dbReference type="KEGG" id="dcr:108219375"/>
<accession>A0AAF0WUZ9</accession>
<dbReference type="InterPro" id="IPR004332">
    <property type="entry name" value="Transposase_MuDR"/>
</dbReference>
<evidence type="ECO:0000313" key="8">
    <source>
        <dbReference type="Proteomes" id="UP000077755"/>
    </source>
</evidence>
<protein>
    <recommendedName>
        <fullName evidence="6">SWIM-type domain-containing protein</fullName>
    </recommendedName>
</protein>
<feature type="region of interest" description="Disordered" evidence="5">
    <location>
        <begin position="261"/>
        <end position="299"/>
    </location>
</feature>